<reference evidence="5" key="3">
    <citation type="submission" date="2025-09" db="UniProtKB">
        <authorList>
            <consortium name="Ensembl"/>
        </authorList>
    </citation>
    <scope>IDENTIFICATION</scope>
</reference>
<evidence type="ECO:0000256" key="2">
    <source>
        <dbReference type="PIRSR" id="PIRSR016521-1"/>
    </source>
</evidence>
<dbReference type="Gene3D" id="3.40.50.1820">
    <property type="entry name" value="alpha/beta hydrolase"/>
    <property type="match status" value="1"/>
</dbReference>
<dbReference type="InterPro" id="IPR042490">
    <property type="entry name" value="Thio_Ohase/BAAT_N"/>
</dbReference>
<dbReference type="GO" id="GO:0006631">
    <property type="term" value="P:fatty acid metabolic process"/>
    <property type="evidence" value="ECO:0007669"/>
    <property type="project" value="TreeGrafter"/>
</dbReference>
<keyword evidence="6" id="KW-1185">Reference proteome</keyword>
<dbReference type="SUPFAM" id="SSF53474">
    <property type="entry name" value="alpha/beta-Hydrolases"/>
    <property type="match status" value="1"/>
</dbReference>
<proteinExistence type="inferred from homology"/>
<dbReference type="PIRSF" id="PIRSF016521">
    <property type="entry name" value="Acyl-CoA_hydro"/>
    <property type="match status" value="1"/>
</dbReference>
<feature type="domain" description="BAAT/Acyl-CoA thioester hydrolase C-terminal" evidence="4">
    <location>
        <begin position="219"/>
        <end position="426"/>
    </location>
</feature>
<evidence type="ECO:0000259" key="4">
    <source>
        <dbReference type="Pfam" id="PF08840"/>
    </source>
</evidence>
<dbReference type="InterPro" id="IPR016662">
    <property type="entry name" value="Acyl-CoA_thioEstase_long-chain"/>
</dbReference>
<dbReference type="InterPro" id="IPR014940">
    <property type="entry name" value="BAAT_C"/>
</dbReference>
<sequence>MALLRKVPRRLLLRVASVRGYAAALRLLPGASCLFDEPVHVKVEGLSPGRNVELRSQLTDDRGVTFRASATYRADQSGVVDVARSPSLGGTYSGPGSMGLLWSMEPTVAHTRLTKRDASKPLLVDVEVVGDGRTLARATNERRFMADGVRRVAVKAGRIRGTMFVPPGPGPFPAVLDLYTFGGGLVEHRASLLASKGFVVLALAMYNYQDLPKVVNKFHLEYFEEAVEFLRTSPEVKGPGIGIISISKSGDIALSMASFLPGVSATVSINGCNACTVFPLHYKDKVIPPLKVDLKKVVIRGDGILDIRDVLHDPTSEDNLASVIPIERANGQFLFAASEDDRNWNSYLFLDQAVQRLKDHGKDNFEVVKYAKAGHFLDTPYMPLCLSTMHAAVGKVVAFGGDPQVHAEAQVDLWKRVQEFFNKHLA</sequence>
<dbReference type="GeneTree" id="ENSGT01010000222336"/>
<comment type="similarity">
    <text evidence="1">Belongs to the C/M/P thioester hydrolase family.</text>
</comment>
<feature type="active site" description="Charge relay system" evidence="2">
    <location>
        <position position="375"/>
    </location>
</feature>
<gene>
    <name evidence="5" type="primary">acot20</name>
</gene>
<dbReference type="Pfam" id="PF04775">
    <property type="entry name" value="Bile_Hydr_Trans"/>
    <property type="match status" value="1"/>
</dbReference>
<dbReference type="InterPro" id="IPR029058">
    <property type="entry name" value="AB_hydrolase_fold"/>
</dbReference>
<evidence type="ECO:0000313" key="5">
    <source>
        <dbReference type="Ensembl" id="ENSDCDP00010024221.1"/>
    </source>
</evidence>
<accession>A0AAY4BVI7</accession>
<dbReference type="Ensembl" id="ENSDCDT00010029952.1">
    <property type="protein sequence ID" value="ENSDCDP00010024221.1"/>
    <property type="gene ID" value="ENSDCDG00010015367.1"/>
</dbReference>
<dbReference type="GO" id="GO:0047617">
    <property type="term" value="F:fatty acyl-CoA hydrolase activity"/>
    <property type="evidence" value="ECO:0007669"/>
    <property type="project" value="TreeGrafter"/>
</dbReference>
<dbReference type="Gene3D" id="2.60.40.2240">
    <property type="entry name" value="Acyl-CoA thioester hydrolase/BAAT N-terminal domain"/>
    <property type="match status" value="1"/>
</dbReference>
<dbReference type="PANTHER" id="PTHR10824">
    <property type="entry name" value="ACYL-COENZYME A THIOESTERASE-RELATED"/>
    <property type="match status" value="1"/>
</dbReference>
<dbReference type="Proteomes" id="UP000694580">
    <property type="component" value="Chromosome 14"/>
</dbReference>
<reference evidence="5 6" key="1">
    <citation type="submission" date="2020-06" db="EMBL/GenBank/DDBJ databases">
        <authorList>
            <consortium name="Wellcome Sanger Institute Data Sharing"/>
        </authorList>
    </citation>
    <scope>NUCLEOTIDE SEQUENCE [LARGE SCALE GENOMIC DNA]</scope>
</reference>
<dbReference type="AlphaFoldDB" id="A0AAY4BVI7"/>
<organism evidence="5 6">
    <name type="scientific">Denticeps clupeoides</name>
    <name type="common">denticle herring</name>
    <dbReference type="NCBI Taxonomy" id="299321"/>
    <lineage>
        <taxon>Eukaryota</taxon>
        <taxon>Metazoa</taxon>
        <taxon>Chordata</taxon>
        <taxon>Craniata</taxon>
        <taxon>Vertebrata</taxon>
        <taxon>Euteleostomi</taxon>
        <taxon>Actinopterygii</taxon>
        <taxon>Neopterygii</taxon>
        <taxon>Teleostei</taxon>
        <taxon>Clupei</taxon>
        <taxon>Clupeiformes</taxon>
        <taxon>Denticipitoidei</taxon>
        <taxon>Denticipitidae</taxon>
        <taxon>Denticeps</taxon>
    </lineage>
</organism>
<evidence type="ECO:0000256" key="1">
    <source>
        <dbReference type="ARBA" id="ARBA00006538"/>
    </source>
</evidence>
<dbReference type="RefSeq" id="XP_028858818.1">
    <property type="nucleotide sequence ID" value="XM_029002985.1"/>
</dbReference>
<evidence type="ECO:0000259" key="3">
    <source>
        <dbReference type="Pfam" id="PF04775"/>
    </source>
</evidence>
<dbReference type="InterPro" id="IPR006862">
    <property type="entry name" value="Thio_Ohase/aa_AcTrfase"/>
</dbReference>
<dbReference type="GeneID" id="114803442"/>
<feature type="domain" description="Acyl-CoA thioester hydrolase/bile acid-CoA amino acid N-acetyltransferase" evidence="3">
    <location>
        <begin position="36"/>
        <end position="155"/>
    </location>
</feature>
<dbReference type="FunFam" id="3.40.50.1820:FF:000024">
    <property type="entry name" value="acyl-coenzyme A thioesterase 4"/>
    <property type="match status" value="1"/>
</dbReference>
<feature type="active site" description="Charge relay system" evidence="2">
    <location>
        <position position="247"/>
    </location>
</feature>
<dbReference type="PANTHER" id="PTHR10824:SF17">
    <property type="entry name" value="ACYL-COENZYME A THIOESTERASE 6"/>
    <property type="match status" value="1"/>
</dbReference>
<protein>
    <submittedName>
        <fullName evidence="5">Uncharacterized protein</fullName>
    </submittedName>
</protein>
<reference evidence="5" key="2">
    <citation type="submission" date="2025-08" db="UniProtKB">
        <authorList>
            <consortium name="Ensembl"/>
        </authorList>
    </citation>
    <scope>IDENTIFICATION</scope>
</reference>
<evidence type="ECO:0000313" key="6">
    <source>
        <dbReference type="Proteomes" id="UP000694580"/>
    </source>
</evidence>
<name>A0AAY4BVI7_9TELE</name>
<dbReference type="GO" id="GO:0006637">
    <property type="term" value="P:acyl-CoA metabolic process"/>
    <property type="evidence" value="ECO:0007669"/>
    <property type="project" value="InterPro"/>
</dbReference>
<dbReference type="Pfam" id="PF08840">
    <property type="entry name" value="BAAT_C"/>
    <property type="match status" value="1"/>
</dbReference>
<feature type="active site" description="Charge relay system" evidence="2">
    <location>
        <position position="341"/>
    </location>
</feature>